<protein>
    <recommendedName>
        <fullName evidence="4">DUF1566 domain-containing protein</fullName>
    </recommendedName>
</protein>
<sequence length="524" mass="55256">MKKNFLYSLLAVFGMLFASCSQEEIVSTSGTGSNDGMVRLSVNVSDEALVTRASQSLDVEGYVMRCICQAVNAEGTLIEGFNEIVAVTDGKASFEFEAPEGAANYLFWADYVEGSDIEASKSALYNATSLLEVKYNLNKNVKLFNNPAADAFCAVASAANIGGSITLKRPFSRIAIKASDLEKLGLTGLDIITPSINAMQGYSVLNQTASAAVTLQLNINETLNVSTGDLAFYCYVFPVNSTVTKNTNIKFTSASDEIGKSISITAAEMQEKASSSNNAVYLTPDEDNPVQPGDETIKVDIIIDNEYTGEEGGTEEPGTDPTPSTELAVGDYINTNGEKVATAEEAIAVVFALGGQNDNSTYAEGKTVEAYAMSLNKATNRNRVDTYTDLGLAVTDDAANAYAGLAFSTAIETALGTASDATAYQMFNSFFNNSLVEATASENLSEWYIPSLAQLQAALATTNADLIAALKAAYTGNYYCASSTVTAEGLQGIIYNITDGTSGSPETIGTGASAVVFPVVTIFE</sequence>
<feature type="signal peptide" evidence="1">
    <location>
        <begin position="1"/>
        <end position="23"/>
    </location>
</feature>
<name>A0ABR8Y9F2_9BACT</name>
<comment type="caution">
    <text evidence="2">The sequence shown here is derived from an EMBL/GenBank/DDBJ whole genome shotgun (WGS) entry which is preliminary data.</text>
</comment>
<dbReference type="PROSITE" id="PS51257">
    <property type="entry name" value="PROKAR_LIPOPROTEIN"/>
    <property type="match status" value="1"/>
</dbReference>
<feature type="chain" id="PRO_5045046999" description="DUF1566 domain-containing protein" evidence="1">
    <location>
        <begin position="24"/>
        <end position="524"/>
    </location>
</feature>
<evidence type="ECO:0008006" key="4">
    <source>
        <dbReference type="Google" id="ProtNLM"/>
    </source>
</evidence>
<reference evidence="2 3" key="1">
    <citation type="submission" date="2020-08" db="EMBL/GenBank/DDBJ databases">
        <title>A Genomic Blueprint of the Chicken Gut Microbiome.</title>
        <authorList>
            <person name="Gilroy R."/>
            <person name="Ravi A."/>
            <person name="Getino M."/>
            <person name="Pursley I."/>
            <person name="Horton D.L."/>
            <person name="Alikhan N.-F."/>
            <person name="Baker D."/>
            <person name="Gharbi K."/>
            <person name="Hall N."/>
            <person name="Watson M."/>
            <person name="Adriaenssens E.M."/>
            <person name="Foster-Nyarko E."/>
            <person name="Jarju S."/>
            <person name="Secka A."/>
            <person name="Antonio M."/>
            <person name="Oren A."/>
            <person name="Chaudhuri R."/>
            <person name="La Ragione R.M."/>
            <person name="Hildebrand F."/>
            <person name="Pallen M.J."/>
        </authorList>
    </citation>
    <scope>NUCLEOTIDE SEQUENCE [LARGE SCALE GENOMIC DNA]</scope>
    <source>
        <strain evidence="2 3">Sa1CVN1</strain>
    </source>
</reference>
<dbReference type="EMBL" id="JACSPP010000031">
    <property type="protein sequence ID" value="MBD8040836.1"/>
    <property type="molecule type" value="Genomic_DNA"/>
</dbReference>
<evidence type="ECO:0000256" key="1">
    <source>
        <dbReference type="SAM" id="SignalP"/>
    </source>
</evidence>
<evidence type="ECO:0000313" key="2">
    <source>
        <dbReference type="EMBL" id="MBD8040836.1"/>
    </source>
</evidence>
<keyword evidence="3" id="KW-1185">Reference proteome</keyword>
<dbReference type="Proteomes" id="UP000620874">
    <property type="component" value="Unassembled WGS sequence"/>
</dbReference>
<dbReference type="RefSeq" id="WP_140406964.1">
    <property type="nucleotide sequence ID" value="NZ_JACSPP010000031.1"/>
</dbReference>
<evidence type="ECO:0000313" key="3">
    <source>
        <dbReference type="Proteomes" id="UP000620874"/>
    </source>
</evidence>
<gene>
    <name evidence="2" type="ORF">H9625_10400</name>
</gene>
<accession>A0ABR8Y9F2</accession>
<organism evidence="2 3">
    <name type="scientific">Phocaeicola intestinalis</name>
    <dbReference type="NCBI Taxonomy" id="2762212"/>
    <lineage>
        <taxon>Bacteria</taxon>
        <taxon>Pseudomonadati</taxon>
        <taxon>Bacteroidota</taxon>
        <taxon>Bacteroidia</taxon>
        <taxon>Bacteroidales</taxon>
        <taxon>Bacteroidaceae</taxon>
        <taxon>Phocaeicola</taxon>
    </lineage>
</organism>
<keyword evidence="1" id="KW-0732">Signal</keyword>
<proteinExistence type="predicted"/>